<dbReference type="Proteomes" id="UP000018810">
    <property type="component" value="Segment"/>
</dbReference>
<dbReference type="RefSeq" id="YP_009008907.1">
    <property type="nucleotide sequence ID" value="NC_023595.2"/>
</dbReference>
<feature type="coiled-coil region" evidence="1">
    <location>
        <begin position="29"/>
        <end position="119"/>
    </location>
</feature>
<sequence>MLVLKKKYDKLKEDYNWLVDTKNNFEHSYNQSQSNYTSLEQRCRRLEKELDKADDEVLDLKLERDMYKDKSNENYKKFIGTHIELQTVDRIVLQYEQRINLLEDELEELRNYMEESKEYE</sequence>
<proteinExistence type="predicted"/>
<keyword evidence="3" id="KW-1185">Reference proteome</keyword>
<accession>V5URC3</accession>
<dbReference type="Gene3D" id="1.10.287.1490">
    <property type="match status" value="1"/>
</dbReference>
<dbReference type="SUPFAM" id="SSF57997">
    <property type="entry name" value="Tropomyosin"/>
    <property type="match status" value="1"/>
</dbReference>
<reference evidence="2 3" key="1">
    <citation type="journal article" date="2014" name="Virus Genes">
        <title>Genome analysis of Enterococcus faecalis bacteriophage IME-EF3 harboring a putative metallo-beta-lactamase gene.</title>
        <authorList>
            <person name="Li X."/>
            <person name="Ding P."/>
            <person name="Han C."/>
            <person name="Fan H."/>
            <person name="Wang Y."/>
            <person name="Mi Z."/>
            <person name="Feng F."/>
            <person name="Tong Y."/>
        </authorList>
    </citation>
    <scope>NUCLEOTIDE SEQUENCE [LARGE SCALE GENOMIC DNA]</scope>
</reference>
<organism evidence="2 3">
    <name type="scientific">Enterococcus phage IME_EF3</name>
    <dbReference type="NCBI Taxonomy" id="1416012"/>
    <lineage>
        <taxon>Viruses</taxon>
        <taxon>Duplodnaviria</taxon>
        <taxon>Heunggongvirae</taxon>
        <taxon>Uroviricota</taxon>
        <taxon>Caudoviricetes</taxon>
        <taxon>Efquatrovirus</taxon>
        <taxon>Efquatrovirus EF3</taxon>
    </lineage>
</organism>
<evidence type="ECO:0000313" key="2">
    <source>
        <dbReference type="EMBL" id="AHB79753.1"/>
    </source>
</evidence>
<dbReference type="KEGG" id="vg:18500640"/>
<keyword evidence="1" id="KW-0175">Coiled coil</keyword>
<dbReference type="OrthoDB" id="26692at10239"/>
<protein>
    <submittedName>
        <fullName evidence="2">Uncharacterized protein</fullName>
    </submittedName>
</protein>
<evidence type="ECO:0000256" key="1">
    <source>
        <dbReference type="SAM" id="Coils"/>
    </source>
</evidence>
<evidence type="ECO:0000313" key="3">
    <source>
        <dbReference type="Proteomes" id="UP000018810"/>
    </source>
</evidence>
<dbReference type="GeneID" id="18500640"/>
<name>V5URC3_9CAUD</name>
<dbReference type="EMBL" id="KF728385">
    <property type="protein sequence ID" value="AHB79753.1"/>
    <property type="molecule type" value="Genomic_DNA"/>
</dbReference>